<keyword evidence="1" id="KW-0648">Protein biosynthesis</keyword>
<keyword evidence="1" id="KW-0251">Elongation factor</keyword>
<dbReference type="RefSeq" id="WP_075532049.1">
    <property type="nucleotide sequence ID" value="NZ_CAWRCN010000030.1"/>
</dbReference>
<comment type="caution">
    <text evidence="1">The sequence shown here is derived from an EMBL/GenBank/DDBJ whole genome shotgun (WGS) entry which is preliminary data.</text>
</comment>
<dbReference type="GO" id="GO:0003746">
    <property type="term" value="F:translation elongation factor activity"/>
    <property type="evidence" value="ECO:0007669"/>
    <property type="project" value="UniProtKB-KW"/>
</dbReference>
<organism evidence="1 2">
    <name type="scientific">Moritella viscosa</name>
    <dbReference type="NCBI Taxonomy" id="80854"/>
    <lineage>
        <taxon>Bacteria</taxon>
        <taxon>Pseudomonadati</taxon>
        <taxon>Pseudomonadota</taxon>
        <taxon>Gammaproteobacteria</taxon>
        <taxon>Alteromonadales</taxon>
        <taxon>Moritellaceae</taxon>
        <taxon>Moritella</taxon>
    </lineage>
</organism>
<dbReference type="EMBL" id="FPLJ01000109">
    <property type="protein sequence ID" value="SGZ01370.1"/>
    <property type="molecule type" value="Genomic_DNA"/>
</dbReference>
<dbReference type="Proteomes" id="UP000182660">
    <property type="component" value="Unassembled WGS sequence"/>
</dbReference>
<reference evidence="1 2" key="1">
    <citation type="submission" date="2016-11" db="EMBL/GenBank/DDBJ databases">
        <authorList>
            <person name="Klemetsen T."/>
        </authorList>
    </citation>
    <scope>NUCLEOTIDE SEQUENCE [LARGE SCALE GENOMIC DNA]</scope>
    <source>
        <strain evidence="1">MT 2528</strain>
    </source>
</reference>
<keyword evidence="2" id="KW-1185">Reference proteome</keyword>
<protein>
    <submittedName>
        <fullName evidence="1">Elongation factor P</fullName>
    </submittedName>
</protein>
<accession>A0ABY1HIN8</accession>
<evidence type="ECO:0000313" key="1">
    <source>
        <dbReference type="EMBL" id="SGZ01370.1"/>
    </source>
</evidence>
<proteinExistence type="predicted"/>
<gene>
    <name evidence="1" type="ORF">MT2528_4212</name>
</gene>
<evidence type="ECO:0000313" key="2">
    <source>
        <dbReference type="Proteomes" id="UP000182660"/>
    </source>
</evidence>
<sequence>MTISAVELKKGDILTNTNHGFDIEIKEVGKKNTRYVNLETGEKVKSFTSKFNFMLREGVFVKKDD</sequence>
<name>A0ABY1HIN8_9GAMM</name>